<dbReference type="Pfam" id="PF00072">
    <property type="entry name" value="Response_reg"/>
    <property type="match status" value="1"/>
</dbReference>
<dbReference type="Pfam" id="PF08769">
    <property type="entry name" value="Spo0A_C"/>
    <property type="match status" value="1"/>
</dbReference>
<evidence type="ECO:0000256" key="16">
    <source>
        <dbReference type="PROSITE-ProRule" id="PRU00169"/>
    </source>
</evidence>
<evidence type="ECO:0000259" key="17">
    <source>
        <dbReference type="PROSITE" id="PS50110"/>
    </source>
</evidence>
<evidence type="ECO:0000256" key="14">
    <source>
        <dbReference type="PIRNR" id="PIRNR002937"/>
    </source>
</evidence>
<proteinExistence type="predicted"/>
<dbReference type="SUPFAM" id="SSF52172">
    <property type="entry name" value="CheY-like"/>
    <property type="match status" value="1"/>
</dbReference>
<evidence type="ECO:0000256" key="15">
    <source>
        <dbReference type="PIRSR" id="PIRSR002937-1"/>
    </source>
</evidence>
<dbReference type="GO" id="GO:0003700">
    <property type="term" value="F:DNA-binding transcription factor activity"/>
    <property type="evidence" value="ECO:0007669"/>
    <property type="project" value="InterPro"/>
</dbReference>
<protein>
    <recommendedName>
        <fullName evidence="14">Stage 0 sporulation protein A homolog</fullName>
    </recommendedName>
</protein>
<keyword evidence="11 14" id="KW-0010">Activator</keyword>
<dbReference type="PANTHER" id="PTHR43228:SF5">
    <property type="entry name" value="STAGE 0 SPORULATION PROTEIN A"/>
    <property type="match status" value="1"/>
</dbReference>
<dbReference type="Gene3D" id="1.10.10.10">
    <property type="entry name" value="Winged helix-like DNA-binding domain superfamily/Winged helix DNA-binding domain"/>
    <property type="match status" value="1"/>
</dbReference>
<dbReference type="GO" id="GO:0030435">
    <property type="term" value="P:sporulation resulting in formation of a cellular spore"/>
    <property type="evidence" value="ECO:0007669"/>
    <property type="project" value="UniProtKB-UniRule"/>
</dbReference>
<dbReference type="InterPro" id="IPR014879">
    <property type="entry name" value="Spo0A_C"/>
</dbReference>
<dbReference type="RefSeq" id="WP_133225790.1">
    <property type="nucleotide sequence ID" value="NZ_SMRT01000002.1"/>
</dbReference>
<dbReference type="GO" id="GO:0005509">
    <property type="term" value="F:calcium ion binding"/>
    <property type="evidence" value="ECO:0007669"/>
    <property type="project" value="UniProtKB-UniRule"/>
</dbReference>
<dbReference type="PIRSF" id="PIRSF002937">
    <property type="entry name" value="Res_reg_Spo0A"/>
    <property type="match status" value="1"/>
</dbReference>
<dbReference type="GO" id="GO:0003677">
    <property type="term" value="F:DNA binding"/>
    <property type="evidence" value="ECO:0007669"/>
    <property type="project" value="UniProtKB-KW"/>
</dbReference>
<dbReference type="GO" id="GO:0000160">
    <property type="term" value="P:phosphorelay signal transduction system"/>
    <property type="evidence" value="ECO:0007669"/>
    <property type="project" value="UniProtKB-UniRule"/>
</dbReference>
<dbReference type="GO" id="GO:0051606">
    <property type="term" value="P:detection of stimulus"/>
    <property type="evidence" value="ECO:0007669"/>
    <property type="project" value="UniProtKB-UniRule"/>
</dbReference>
<keyword evidence="19" id="KW-1185">Reference proteome</keyword>
<dbReference type="PANTHER" id="PTHR43228">
    <property type="entry name" value="TWO-COMPONENT RESPONSE REGULATOR"/>
    <property type="match status" value="1"/>
</dbReference>
<keyword evidence="3 14" id="KW-0678">Repressor</keyword>
<dbReference type="GO" id="GO:0005737">
    <property type="term" value="C:cytoplasm"/>
    <property type="evidence" value="ECO:0007669"/>
    <property type="project" value="UniProtKB-SubCell"/>
</dbReference>
<keyword evidence="9 14" id="KW-0805">Transcription regulation</keyword>
<feature type="binding site" evidence="15">
    <location>
        <position position="10"/>
    </location>
    <ligand>
        <name>Ca(2+)</name>
        <dbReference type="ChEBI" id="CHEBI:29108"/>
    </ligand>
</feature>
<evidence type="ECO:0000256" key="10">
    <source>
        <dbReference type="ARBA" id="ARBA00023125"/>
    </source>
</evidence>
<gene>
    <name evidence="18" type="primary">spo0A</name>
    <name evidence="18" type="ORF">E1757_05165</name>
</gene>
<evidence type="ECO:0000256" key="1">
    <source>
        <dbReference type="ARBA" id="ARBA00004496"/>
    </source>
</evidence>
<evidence type="ECO:0000256" key="6">
    <source>
        <dbReference type="ARBA" id="ARBA00022837"/>
    </source>
</evidence>
<dbReference type="EMBL" id="SMRT01000002">
    <property type="protein sequence ID" value="TDF99252.1"/>
    <property type="molecule type" value="Genomic_DNA"/>
</dbReference>
<keyword evidence="8 14" id="KW-0902">Two-component regulatory system</keyword>
<comment type="subcellular location">
    <subcellularLocation>
        <location evidence="1 14">Cytoplasm</location>
    </subcellularLocation>
</comment>
<dbReference type="GO" id="GO:0042173">
    <property type="term" value="P:regulation of sporulation resulting in formation of a cellular spore"/>
    <property type="evidence" value="ECO:0007669"/>
    <property type="project" value="InterPro"/>
</dbReference>
<dbReference type="AlphaFoldDB" id="A0A4R5KUQ2"/>
<comment type="function">
    <text evidence="14">May play the central regulatory role in sporulation. It may be an element of the effector pathway responsible for the activation of sporulation genes in response to nutritional stress. Spo0A may act in concert with spo0H (a sigma factor) to control the expression of some genes that are critical to the sporulation process.</text>
</comment>
<evidence type="ECO:0000256" key="9">
    <source>
        <dbReference type="ARBA" id="ARBA00023015"/>
    </source>
</evidence>
<feature type="domain" description="Response regulatory" evidence="17">
    <location>
        <begin position="5"/>
        <end position="125"/>
    </location>
</feature>
<feature type="binding site" evidence="15">
    <location>
        <position position="58"/>
    </location>
    <ligand>
        <name>Ca(2+)</name>
        <dbReference type="ChEBI" id="CHEBI:29108"/>
    </ligand>
</feature>
<dbReference type="InterPro" id="IPR016032">
    <property type="entry name" value="Sig_transdc_resp-reg_C-effctor"/>
</dbReference>
<keyword evidence="5 14" id="KW-0479">Metal-binding</keyword>
<comment type="caution">
    <text evidence="18">The sequence shown here is derived from an EMBL/GenBank/DDBJ whole genome shotgun (WGS) entry which is preliminary data.</text>
</comment>
<evidence type="ECO:0000313" key="18">
    <source>
        <dbReference type="EMBL" id="TDF99252.1"/>
    </source>
</evidence>
<keyword evidence="2 14" id="KW-0963">Cytoplasm</keyword>
<keyword evidence="4 16" id="KW-0597">Phosphoprotein</keyword>
<evidence type="ECO:0000256" key="11">
    <source>
        <dbReference type="ARBA" id="ARBA00023159"/>
    </source>
</evidence>
<dbReference type="Gene3D" id="3.40.50.2300">
    <property type="match status" value="1"/>
</dbReference>
<dbReference type="InterPro" id="IPR036388">
    <property type="entry name" value="WH-like_DNA-bd_sf"/>
</dbReference>
<evidence type="ECO:0000256" key="4">
    <source>
        <dbReference type="ARBA" id="ARBA00022553"/>
    </source>
</evidence>
<dbReference type="NCBIfam" id="TIGR02875">
    <property type="entry name" value="spore_0_A"/>
    <property type="match status" value="1"/>
</dbReference>
<feature type="modified residue" description="4-aspartylphosphate" evidence="16">
    <location>
        <position position="58"/>
    </location>
</feature>
<dbReference type="SMART" id="SM00448">
    <property type="entry name" value="REC"/>
    <property type="match status" value="1"/>
</dbReference>
<comment type="cofactor">
    <cofactor evidence="14 15">
        <name>Ca(2+)</name>
        <dbReference type="ChEBI" id="CHEBI:29108"/>
    </cofactor>
    <text evidence="14 15">Binds 1 Ca(2+) ion per subunit.</text>
</comment>
<keyword evidence="6 14" id="KW-0106">Calcium</keyword>
<evidence type="ECO:0000256" key="7">
    <source>
        <dbReference type="ARBA" id="ARBA00022969"/>
    </source>
</evidence>
<evidence type="ECO:0000256" key="3">
    <source>
        <dbReference type="ARBA" id="ARBA00022491"/>
    </source>
</evidence>
<keyword evidence="10 14" id="KW-0238">DNA-binding</keyword>
<reference evidence="18 19" key="1">
    <citation type="submission" date="2019-03" db="EMBL/GenBank/DDBJ databases">
        <title>This is whole genome sequence of Paenibacillus sp MS74 strain.</title>
        <authorList>
            <person name="Trinh H.N."/>
        </authorList>
    </citation>
    <scope>NUCLEOTIDE SEQUENCE [LARGE SCALE GENOMIC DNA]</scope>
    <source>
        <strain evidence="18 19">MS74</strain>
    </source>
</reference>
<dbReference type="InterPro" id="IPR011006">
    <property type="entry name" value="CheY-like_superfamily"/>
</dbReference>
<dbReference type="Proteomes" id="UP000295636">
    <property type="component" value="Unassembled WGS sequence"/>
</dbReference>
<keyword evidence="12 14" id="KW-0804">Transcription</keyword>
<comment type="function">
    <text evidence="13">May play the central regulatory role in sporulation. It may be an element of the effector pathway responsible for the activation of sporulation genes in response to nutritional stress. Spo0A may act in concert with Spo0H (a sigma factor) to control the expression of some genes that are critical to the sporulation process. Repressor of abrB, activator of the spoIIa operon. Binds the DNA sequence 5'-TGNCGAA-3' (0A box).</text>
</comment>
<evidence type="ECO:0000256" key="5">
    <source>
        <dbReference type="ARBA" id="ARBA00022723"/>
    </source>
</evidence>
<dbReference type="InterPro" id="IPR012052">
    <property type="entry name" value="Spore_0_A"/>
</dbReference>
<evidence type="ECO:0000256" key="12">
    <source>
        <dbReference type="ARBA" id="ARBA00023163"/>
    </source>
</evidence>
<keyword evidence="7 14" id="KW-0749">Sporulation</keyword>
<organism evidence="18 19">
    <name type="scientific">Paenibacillus piri</name>
    <dbReference type="NCBI Taxonomy" id="2547395"/>
    <lineage>
        <taxon>Bacteria</taxon>
        <taxon>Bacillati</taxon>
        <taxon>Bacillota</taxon>
        <taxon>Bacilli</taxon>
        <taxon>Bacillales</taxon>
        <taxon>Paenibacillaceae</taxon>
        <taxon>Paenibacillus</taxon>
    </lineage>
</organism>
<dbReference type="InterPro" id="IPR052048">
    <property type="entry name" value="ST_Response_Regulator"/>
</dbReference>
<evidence type="ECO:0000256" key="2">
    <source>
        <dbReference type="ARBA" id="ARBA00022490"/>
    </source>
</evidence>
<feature type="binding site" evidence="15">
    <location>
        <position position="11"/>
    </location>
    <ligand>
        <name>Ca(2+)</name>
        <dbReference type="ChEBI" id="CHEBI:29108"/>
    </ligand>
</feature>
<dbReference type="OrthoDB" id="9793299at2"/>
<accession>A0A4R5KUQ2</accession>
<evidence type="ECO:0000313" key="19">
    <source>
        <dbReference type="Proteomes" id="UP000295636"/>
    </source>
</evidence>
<dbReference type="InterPro" id="IPR001789">
    <property type="entry name" value="Sig_transdc_resp-reg_receiver"/>
</dbReference>
<name>A0A4R5KUQ2_9BACL</name>
<dbReference type="SUPFAM" id="SSF46894">
    <property type="entry name" value="C-terminal effector domain of the bipartite response regulators"/>
    <property type="match status" value="1"/>
</dbReference>
<evidence type="ECO:0000256" key="13">
    <source>
        <dbReference type="ARBA" id="ARBA00025691"/>
    </source>
</evidence>
<sequence length="267" mass="30150">MQMIEVLLADDNREFTNLLSEFIDEQDDMHVAGVAYNGNDVLRLIEQSNRVPDVLILDIIMPHLDGLGVLEKLREMDLNPQPKIIMLTAFGQENITQKAVQLGASYYILKPFDMEILTNRIRQLVSNNQTNSLMSSSTFSRANIVQLPKGKNLDANITTIIHEIGVPAHIKGYQYLREAITMVYNNIEILGAITKTLYPAIAEKYKTTPSRVERAIRHAIEVAWTRGNIDSISHLFGYTINISKAKPTNSEFIAMVADKLRIEHKVS</sequence>
<evidence type="ECO:0000256" key="8">
    <source>
        <dbReference type="ARBA" id="ARBA00023012"/>
    </source>
</evidence>
<dbReference type="CDD" id="cd17561">
    <property type="entry name" value="REC_Spo0A"/>
    <property type="match status" value="1"/>
</dbReference>
<dbReference type="PROSITE" id="PS50110">
    <property type="entry name" value="RESPONSE_REGULATORY"/>
    <property type="match status" value="1"/>
</dbReference>